<dbReference type="AlphaFoldDB" id="B1KG25"/>
<keyword evidence="2" id="KW-1133">Transmembrane helix</keyword>
<feature type="transmembrane region" description="Helical" evidence="2">
    <location>
        <begin position="138"/>
        <end position="159"/>
    </location>
</feature>
<proteinExistence type="predicted"/>
<keyword evidence="2" id="KW-0812">Transmembrane</keyword>
<feature type="coiled-coil region" evidence="1">
    <location>
        <begin position="104"/>
        <end position="131"/>
    </location>
</feature>
<evidence type="ECO:0000313" key="4">
    <source>
        <dbReference type="Proteomes" id="UP000002168"/>
    </source>
</evidence>
<dbReference type="STRING" id="392500.Swoo_2455"/>
<feature type="transmembrane region" description="Helical" evidence="2">
    <location>
        <begin position="171"/>
        <end position="189"/>
    </location>
</feature>
<organism evidence="3 4">
    <name type="scientific">Shewanella woodyi (strain ATCC 51908 / MS32)</name>
    <dbReference type="NCBI Taxonomy" id="392500"/>
    <lineage>
        <taxon>Bacteria</taxon>
        <taxon>Pseudomonadati</taxon>
        <taxon>Pseudomonadota</taxon>
        <taxon>Gammaproteobacteria</taxon>
        <taxon>Alteromonadales</taxon>
        <taxon>Shewanellaceae</taxon>
        <taxon>Shewanella</taxon>
    </lineage>
</organism>
<evidence type="ECO:0000256" key="2">
    <source>
        <dbReference type="SAM" id="Phobius"/>
    </source>
</evidence>
<evidence type="ECO:0000313" key="3">
    <source>
        <dbReference type="EMBL" id="ACA86732.1"/>
    </source>
</evidence>
<protein>
    <submittedName>
        <fullName evidence="3">Uncharacterized protein</fullName>
    </submittedName>
</protein>
<dbReference type="RefSeq" id="WP_012325074.1">
    <property type="nucleotide sequence ID" value="NC_010506.1"/>
</dbReference>
<keyword evidence="2" id="KW-0472">Membrane</keyword>
<dbReference type="eggNOG" id="ENOG5032U7P">
    <property type="taxonomic scope" value="Bacteria"/>
</dbReference>
<dbReference type="EMBL" id="CP000961">
    <property type="protein sequence ID" value="ACA86732.1"/>
    <property type="molecule type" value="Genomic_DNA"/>
</dbReference>
<name>B1KG25_SHEWM</name>
<dbReference type="Proteomes" id="UP000002168">
    <property type="component" value="Chromosome"/>
</dbReference>
<dbReference type="KEGG" id="swd:Swoo_2455"/>
<dbReference type="HOGENOM" id="CLU_1524142_0_0_6"/>
<evidence type="ECO:0000256" key="1">
    <source>
        <dbReference type="SAM" id="Coils"/>
    </source>
</evidence>
<keyword evidence="1" id="KW-0175">Coiled coil</keyword>
<accession>B1KG25</accession>
<gene>
    <name evidence="3" type="ordered locus">Swoo_2455</name>
</gene>
<reference evidence="3 4" key="1">
    <citation type="submission" date="2008-02" db="EMBL/GenBank/DDBJ databases">
        <title>Complete sequence of Shewanella woodyi ATCC 51908.</title>
        <authorList>
            <consortium name="US DOE Joint Genome Institute"/>
            <person name="Copeland A."/>
            <person name="Lucas S."/>
            <person name="Lapidus A."/>
            <person name="Glavina del Rio T."/>
            <person name="Dalin E."/>
            <person name="Tice H."/>
            <person name="Bruce D."/>
            <person name="Goodwin L."/>
            <person name="Pitluck S."/>
            <person name="Sims D."/>
            <person name="Brettin T."/>
            <person name="Detter J.C."/>
            <person name="Han C."/>
            <person name="Kuske C.R."/>
            <person name="Schmutz J."/>
            <person name="Larimer F."/>
            <person name="Land M."/>
            <person name="Hauser L."/>
            <person name="Kyrpides N."/>
            <person name="Lykidis A."/>
            <person name="Zhao J.-S."/>
            <person name="Richardson P."/>
        </authorList>
    </citation>
    <scope>NUCLEOTIDE SEQUENCE [LARGE SCALE GENOMIC DNA]</scope>
    <source>
        <strain evidence="4">ATCC 51908 / MS32</strain>
    </source>
</reference>
<keyword evidence="4" id="KW-1185">Reference proteome</keyword>
<sequence precursor="true">MMSSEKKEAKRETKYSRLWGVLVVLVISFVAWKVQPISLKIEDPVEKAASLLGTLIFLSLFVERAIEVFLSAWRSAGADELDREIAIRMLAVEKYLQSQPDKLAAEESSQYKSLSTSLEEIEKERAEYRAGSRFISQWLGLGMGMMIAFIGIRIIGTIVNVEQANLEGYQAALFLIIDIIFTGAVLAGGSDSINKIMKVYNSVMAKTVKQAS</sequence>